<keyword evidence="2" id="KW-1185">Reference proteome</keyword>
<dbReference type="GeneID" id="90661686"/>
<gene>
    <name evidence="1" type="ORF">FAEPRAA2165_03210</name>
</gene>
<dbReference type="RefSeq" id="WP_005935699.1">
    <property type="nucleotide sequence ID" value="NZ_CP022479.1"/>
</dbReference>
<evidence type="ECO:0000313" key="1">
    <source>
        <dbReference type="EMBL" id="EEU95231.1"/>
    </source>
</evidence>
<comment type="caution">
    <text evidence="1">The sequence shown here is derived from an EMBL/GenBank/DDBJ whole genome shotgun (WGS) entry which is preliminary data.</text>
</comment>
<evidence type="ECO:0000313" key="2">
    <source>
        <dbReference type="Proteomes" id="UP000004619"/>
    </source>
</evidence>
<dbReference type="STRING" id="411483.FAEPRAA2165_03210"/>
<dbReference type="eggNOG" id="COG0366">
    <property type="taxonomic scope" value="Bacteria"/>
</dbReference>
<accession>C7HA55</accession>
<name>C7HA55_FAED2</name>
<dbReference type="Gene3D" id="1.10.1740.10">
    <property type="match status" value="1"/>
</dbReference>
<proteinExistence type="predicted"/>
<organism evidence="1 2">
    <name type="scientific">Faecalibacterium duncaniae (strain DSM 17677 / JCM 31915 / A2-165)</name>
    <name type="common">Faecalibacterium prausnitzii</name>
    <dbReference type="NCBI Taxonomy" id="411483"/>
    <lineage>
        <taxon>Bacteria</taxon>
        <taxon>Bacillati</taxon>
        <taxon>Bacillota</taxon>
        <taxon>Clostridia</taxon>
        <taxon>Eubacteriales</taxon>
        <taxon>Oscillospiraceae</taxon>
        <taxon>Faecalibacterium</taxon>
    </lineage>
</organism>
<protein>
    <submittedName>
        <fullName evidence="1">Uncharacterized protein</fullName>
    </submittedName>
</protein>
<reference evidence="1" key="1">
    <citation type="submission" date="2009-08" db="EMBL/GenBank/DDBJ databases">
        <authorList>
            <person name="Weinstock G."/>
            <person name="Sodergren E."/>
            <person name="Clifton S."/>
            <person name="Fulton L."/>
            <person name="Fulton B."/>
            <person name="Courtney L."/>
            <person name="Fronick C."/>
            <person name="Harrison M."/>
            <person name="Strong C."/>
            <person name="Farmer C."/>
            <person name="Delahaunty K."/>
            <person name="Markovic C."/>
            <person name="Hall O."/>
            <person name="Minx P."/>
            <person name="Tomlinson C."/>
            <person name="Mitreva M."/>
            <person name="Nelson J."/>
            <person name="Hou S."/>
            <person name="Wollam A."/>
            <person name="Pepin K.H."/>
            <person name="Johnson M."/>
            <person name="Bhonagiri V."/>
            <person name="Nash W.E."/>
            <person name="Warren W."/>
            <person name="Chinwalla A."/>
            <person name="Mardis E.R."/>
            <person name="Wilson R.K."/>
        </authorList>
    </citation>
    <scope>NUCLEOTIDE SEQUENCE [LARGE SCALE GENOMIC DNA]</scope>
    <source>
        <strain evidence="1">A2-165</strain>
    </source>
</reference>
<dbReference type="HOGENOM" id="CLU_1793584_0_0_9"/>
<dbReference type="Proteomes" id="UP000004619">
    <property type="component" value="Unassembled WGS sequence"/>
</dbReference>
<dbReference type="EMBL" id="ACOP02000085">
    <property type="protein sequence ID" value="EEU95231.1"/>
    <property type="molecule type" value="Genomic_DNA"/>
</dbReference>
<sequence>MTSQDNFAVRFAKHKDELEWLFMELYHNREGLEVLEREMAEAYNARSAELKALDKARSADPEWYKRGNMFGMTIKFAFSELDFASVLLRSPPCAAFSTLFGCQLRILGFQLFRAGQLGDVVCLEIGCCRPVRCQLCTMLLLKGC</sequence>
<dbReference type="AlphaFoldDB" id="C7HA55"/>